<dbReference type="Gene3D" id="2.40.37.10">
    <property type="entry name" value="Lyase, Ornithine Decarboxylase, Chain A, domain 1"/>
    <property type="match status" value="1"/>
</dbReference>
<feature type="domain" description="Orn/DAP/Arg decarboxylase 2 C-terminal" evidence="6">
    <location>
        <begin position="16"/>
        <end position="104"/>
    </location>
</feature>
<evidence type="ECO:0000313" key="7">
    <source>
        <dbReference type="EMBL" id="HDD52613.1"/>
    </source>
</evidence>
<keyword evidence="4" id="KW-0456">Lyase</keyword>
<organism evidence="7">
    <name type="scientific">Thermosulfidibacter takaii</name>
    <dbReference type="NCBI Taxonomy" id="412593"/>
    <lineage>
        <taxon>Bacteria</taxon>
        <taxon>Pseudomonadati</taxon>
        <taxon>Thermosulfidibacterota</taxon>
        <taxon>Thermosulfidibacteria</taxon>
        <taxon>Thermosulfidibacterales</taxon>
        <taxon>Thermosulfidibacteraceae</taxon>
    </lineage>
</organism>
<evidence type="ECO:0000256" key="4">
    <source>
        <dbReference type="ARBA" id="ARBA00023239"/>
    </source>
</evidence>
<evidence type="ECO:0000259" key="6">
    <source>
        <dbReference type="Pfam" id="PF00278"/>
    </source>
</evidence>
<accession>A0A7C0U695</accession>
<dbReference type="AlphaFoldDB" id="A0A7C0U695"/>
<dbReference type="PRINTS" id="PR01181">
    <property type="entry name" value="DAPDCRBXLASE"/>
</dbReference>
<dbReference type="InterPro" id="IPR009006">
    <property type="entry name" value="Ala_racemase/Decarboxylase_C"/>
</dbReference>
<evidence type="ECO:0000256" key="1">
    <source>
        <dbReference type="ARBA" id="ARBA00001933"/>
    </source>
</evidence>
<sequence length="155" mass="16986">RDLTLILEPGRAIAGNAGILLTRVLYLKRGELKNCVVVDAAMNDLARPSLYGAYHAILPVEERPLQGMVADVVGPICESGDFLAQDRELPALDRGDLLAVMSAGAYGFTMSSNYNSRPRVAEVMVKGGEFWVVRERDTYEDMVRGEKIPAFLLEG</sequence>
<proteinExistence type="inferred from homology"/>
<dbReference type="FunFam" id="2.40.37.10:FF:000003">
    <property type="entry name" value="Diaminopimelate decarboxylase"/>
    <property type="match status" value="1"/>
</dbReference>
<feature type="non-terminal residue" evidence="7">
    <location>
        <position position="1"/>
    </location>
</feature>
<name>A0A7C0U695_9BACT</name>
<dbReference type="PANTHER" id="PTHR43727:SF2">
    <property type="entry name" value="GROUP IV DECARBOXYLASE"/>
    <property type="match status" value="1"/>
</dbReference>
<dbReference type="Pfam" id="PF00278">
    <property type="entry name" value="Orn_DAP_Arg_deC"/>
    <property type="match status" value="1"/>
</dbReference>
<dbReference type="GO" id="GO:0009089">
    <property type="term" value="P:lysine biosynthetic process via diaminopimelate"/>
    <property type="evidence" value="ECO:0007669"/>
    <property type="project" value="InterPro"/>
</dbReference>
<keyword evidence="3" id="KW-0663">Pyridoxal phosphate</keyword>
<comment type="similarity">
    <text evidence="5">Belongs to the Orn/Lys/Arg decarboxylase class-II family.</text>
</comment>
<dbReference type="InterPro" id="IPR000183">
    <property type="entry name" value="Orn/DAP/Arg_de-COase"/>
</dbReference>
<dbReference type="Proteomes" id="UP000885690">
    <property type="component" value="Unassembled WGS sequence"/>
</dbReference>
<dbReference type="PANTHER" id="PTHR43727">
    <property type="entry name" value="DIAMINOPIMELATE DECARBOXYLASE"/>
    <property type="match status" value="1"/>
</dbReference>
<comment type="caution">
    <text evidence="7">The sequence shown here is derived from an EMBL/GenBank/DDBJ whole genome shotgun (WGS) entry which is preliminary data.</text>
</comment>
<gene>
    <name evidence="7" type="ORF">ENF32_00915</name>
</gene>
<dbReference type="PRINTS" id="PR01179">
    <property type="entry name" value="ODADCRBXLASE"/>
</dbReference>
<evidence type="ECO:0000256" key="5">
    <source>
        <dbReference type="RuleBase" id="RU003737"/>
    </source>
</evidence>
<dbReference type="InterPro" id="IPR022643">
    <property type="entry name" value="De-COase2_C"/>
</dbReference>
<dbReference type="GO" id="GO:0008836">
    <property type="term" value="F:diaminopimelate decarboxylase activity"/>
    <property type="evidence" value="ECO:0007669"/>
    <property type="project" value="InterPro"/>
</dbReference>
<keyword evidence="2" id="KW-0210">Decarboxylase</keyword>
<comment type="cofactor">
    <cofactor evidence="1">
        <name>pyridoxal 5'-phosphate</name>
        <dbReference type="ChEBI" id="CHEBI:597326"/>
    </cofactor>
</comment>
<protein>
    <submittedName>
        <fullName evidence="7">Diaminopimelate decarboxylase</fullName>
    </submittedName>
</protein>
<reference evidence="7" key="1">
    <citation type="journal article" date="2020" name="mSystems">
        <title>Genome- and Community-Level Interaction Insights into Carbon Utilization and Element Cycling Functions of Hydrothermarchaeota in Hydrothermal Sediment.</title>
        <authorList>
            <person name="Zhou Z."/>
            <person name="Liu Y."/>
            <person name="Xu W."/>
            <person name="Pan J."/>
            <person name="Luo Z.H."/>
            <person name="Li M."/>
        </authorList>
    </citation>
    <scope>NUCLEOTIDE SEQUENCE [LARGE SCALE GENOMIC DNA]</scope>
    <source>
        <strain evidence="7">HyVt-115</strain>
    </source>
</reference>
<dbReference type="EMBL" id="DQWS01000037">
    <property type="protein sequence ID" value="HDD52613.1"/>
    <property type="molecule type" value="Genomic_DNA"/>
</dbReference>
<dbReference type="SUPFAM" id="SSF50621">
    <property type="entry name" value="Alanine racemase C-terminal domain-like"/>
    <property type="match status" value="1"/>
</dbReference>
<evidence type="ECO:0000256" key="3">
    <source>
        <dbReference type="ARBA" id="ARBA00022898"/>
    </source>
</evidence>
<dbReference type="InterPro" id="IPR002986">
    <property type="entry name" value="DAP_deCOOHase_LysA"/>
</dbReference>
<evidence type="ECO:0000256" key="2">
    <source>
        <dbReference type="ARBA" id="ARBA00022793"/>
    </source>
</evidence>